<dbReference type="AlphaFoldDB" id="A0A484FG11"/>
<organism evidence="1 2">
    <name type="scientific">Colletotrichum orbiculare (strain 104-T / ATCC 96160 / CBS 514.97 / LARS 414 / MAFF 240422)</name>
    <name type="common">Cucumber anthracnose fungus</name>
    <name type="synonym">Colletotrichum lagenarium</name>
    <dbReference type="NCBI Taxonomy" id="1213857"/>
    <lineage>
        <taxon>Eukaryota</taxon>
        <taxon>Fungi</taxon>
        <taxon>Dikarya</taxon>
        <taxon>Ascomycota</taxon>
        <taxon>Pezizomycotina</taxon>
        <taxon>Sordariomycetes</taxon>
        <taxon>Hypocreomycetidae</taxon>
        <taxon>Glomerellales</taxon>
        <taxon>Glomerellaceae</taxon>
        <taxon>Colletotrichum</taxon>
        <taxon>Colletotrichum orbiculare species complex</taxon>
    </lineage>
</organism>
<name>A0A484FG11_COLOR</name>
<accession>A0A484FG11</accession>
<keyword evidence="2" id="KW-1185">Reference proteome</keyword>
<evidence type="ECO:0000313" key="1">
    <source>
        <dbReference type="EMBL" id="TDZ16778.1"/>
    </source>
</evidence>
<reference evidence="2" key="2">
    <citation type="journal article" date="2019" name="Mol. Plant Microbe Interact.">
        <title>Genome sequence resources for four phytopathogenic fungi from the Colletotrichum orbiculare species complex.</title>
        <authorList>
            <person name="Gan P."/>
            <person name="Tsushima A."/>
            <person name="Narusaka M."/>
            <person name="Narusaka Y."/>
            <person name="Takano Y."/>
            <person name="Kubo Y."/>
            <person name="Shirasu K."/>
        </authorList>
    </citation>
    <scope>GENOME REANNOTATION</scope>
    <source>
        <strain evidence="2">104-T / ATCC 96160 / CBS 514.97 / LARS 414 / MAFF 240422</strain>
    </source>
</reference>
<protein>
    <submittedName>
        <fullName evidence="1">Uncharacterized protein</fullName>
    </submittedName>
</protein>
<gene>
    <name evidence="1" type="ORF">Cob_v010214</name>
</gene>
<proteinExistence type="predicted"/>
<evidence type="ECO:0000313" key="2">
    <source>
        <dbReference type="Proteomes" id="UP000014480"/>
    </source>
</evidence>
<reference evidence="2" key="1">
    <citation type="journal article" date="2013" name="New Phytol.">
        <title>Comparative genomic and transcriptomic analyses reveal the hemibiotrophic stage shift of Colletotrichum fungi.</title>
        <authorList>
            <person name="Gan P."/>
            <person name="Ikeda K."/>
            <person name="Irieda H."/>
            <person name="Narusaka M."/>
            <person name="O'Connell R.J."/>
            <person name="Narusaka Y."/>
            <person name="Takano Y."/>
            <person name="Kubo Y."/>
            <person name="Shirasu K."/>
        </authorList>
    </citation>
    <scope>NUCLEOTIDE SEQUENCE [LARGE SCALE GENOMIC DNA]</scope>
    <source>
        <strain evidence="2">104-T / ATCC 96160 / CBS 514.97 / LARS 414 / MAFF 240422</strain>
    </source>
</reference>
<dbReference type="EMBL" id="AMCV02000033">
    <property type="protein sequence ID" value="TDZ16778.1"/>
    <property type="molecule type" value="Genomic_DNA"/>
</dbReference>
<comment type="caution">
    <text evidence="1">The sequence shown here is derived from an EMBL/GenBank/DDBJ whole genome shotgun (WGS) entry which is preliminary data.</text>
</comment>
<sequence length="108" mass="12145">MTTNHQWHDFCPDKSYRQACHRRSTARTPPKTLRPLQLRWRQTSTSTGRTVGGTSANLSRVLSAVCIVAMKATSAEPNPGPVYVRANRPRIEVLTKSWGLKARRRGSD</sequence>
<dbReference type="Proteomes" id="UP000014480">
    <property type="component" value="Unassembled WGS sequence"/>
</dbReference>